<reference evidence="9 10" key="1">
    <citation type="journal article" date="2016" name="Nat. Commun.">
        <title>Thousands of microbial genomes shed light on interconnected biogeochemical processes in an aquifer system.</title>
        <authorList>
            <person name="Anantharaman K."/>
            <person name="Brown C.T."/>
            <person name="Hug L.A."/>
            <person name="Sharon I."/>
            <person name="Castelle C.J."/>
            <person name="Probst A.J."/>
            <person name="Thomas B.C."/>
            <person name="Singh A."/>
            <person name="Wilkins M.J."/>
            <person name="Karaoz U."/>
            <person name="Brodie E.L."/>
            <person name="Williams K.H."/>
            <person name="Hubbard S.S."/>
            <person name="Banfield J.F."/>
        </authorList>
    </citation>
    <scope>NUCLEOTIDE SEQUENCE [LARGE SCALE GENOMIC DNA]</scope>
</reference>
<dbReference type="SUPFAM" id="SSF75625">
    <property type="entry name" value="YebC-like"/>
    <property type="match status" value="1"/>
</dbReference>
<dbReference type="FunFam" id="1.10.10.200:FF:000002">
    <property type="entry name" value="Probable transcriptional regulatory protein CLM62_37755"/>
    <property type="match status" value="1"/>
</dbReference>
<dbReference type="NCBIfam" id="TIGR01033">
    <property type="entry name" value="YebC/PmpR family DNA-binding transcriptional regulator"/>
    <property type="match status" value="1"/>
</dbReference>
<dbReference type="Gene3D" id="3.30.70.980">
    <property type="match status" value="1"/>
</dbReference>
<evidence type="ECO:0000256" key="6">
    <source>
        <dbReference type="HAMAP-Rule" id="MF_00693"/>
    </source>
</evidence>
<evidence type="ECO:0000259" key="7">
    <source>
        <dbReference type="Pfam" id="PF01709"/>
    </source>
</evidence>
<evidence type="ECO:0000256" key="3">
    <source>
        <dbReference type="ARBA" id="ARBA00023015"/>
    </source>
</evidence>
<protein>
    <recommendedName>
        <fullName evidence="6">Probable transcriptional regulatory protein A2982_02685</fullName>
    </recommendedName>
</protein>
<dbReference type="Pfam" id="PF01709">
    <property type="entry name" value="Transcrip_reg"/>
    <property type="match status" value="1"/>
</dbReference>
<dbReference type="HAMAP" id="MF_00693">
    <property type="entry name" value="Transcrip_reg_TACO1"/>
    <property type="match status" value="1"/>
</dbReference>
<keyword evidence="2 6" id="KW-0963">Cytoplasm</keyword>
<comment type="caution">
    <text evidence="9">The sequence shown here is derived from an EMBL/GenBank/DDBJ whole genome shotgun (WGS) entry which is preliminary data.</text>
</comment>
<dbReference type="InterPro" id="IPR002876">
    <property type="entry name" value="Transcrip_reg_TACO1-like"/>
</dbReference>
<dbReference type="InterPro" id="IPR017856">
    <property type="entry name" value="Integrase-like_N"/>
</dbReference>
<dbReference type="InterPro" id="IPR049083">
    <property type="entry name" value="TACO1_YebC_N"/>
</dbReference>
<dbReference type="STRING" id="1802624.A2982_02685"/>
<dbReference type="GO" id="GO:0005829">
    <property type="term" value="C:cytosol"/>
    <property type="evidence" value="ECO:0007669"/>
    <property type="project" value="TreeGrafter"/>
</dbReference>
<keyword evidence="4 6" id="KW-0238">DNA-binding</keyword>
<gene>
    <name evidence="9" type="ORF">A2982_02685</name>
</gene>
<keyword evidence="3 6" id="KW-0805">Transcription regulation</keyword>
<evidence type="ECO:0000313" key="10">
    <source>
        <dbReference type="Proteomes" id="UP000178771"/>
    </source>
</evidence>
<dbReference type="InterPro" id="IPR029072">
    <property type="entry name" value="YebC-like"/>
</dbReference>
<feature type="domain" description="TACO1/YebC-like N-terminal" evidence="8">
    <location>
        <begin position="5"/>
        <end position="76"/>
    </location>
</feature>
<organism evidence="9 10">
    <name type="scientific">candidate division WWE3 bacterium RIFCSPLOWO2_01_FULL_39_13</name>
    <dbReference type="NCBI Taxonomy" id="1802624"/>
    <lineage>
        <taxon>Bacteria</taxon>
        <taxon>Katanobacteria</taxon>
    </lineage>
</organism>
<dbReference type="InterPro" id="IPR048300">
    <property type="entry name" value="TACO1_YebC-like_2nd/3rd_dom"/>
</dbReference>
<dbReference type="PANTHER" id="PTHR12532:SF6">
    <property type="entry name" value="TRANSCRIPTIONAL REGULATORY PROTEIN YEBC-RELATED"/>
    <property type="match status" value="1"/>
</dbReference>
<evidence type="ECO:0000256" key="1">
    <source>
        <dbReference type="ARBA" id="ARBA00008724"/>
    </source>
</evidence>
<comment type="subcellular location">
    <subcellularLocation>
        <location evidence="6">Cytoplasm</location>
    </subcellularLocation>
</comment>
<dbReference type="EMBL" id="MEVH01000022">
    <property type="protein sequence ID" value="OGC51449.1"/>
    <property type="molecule type" value="Genomic_DNA"/>
</dbReference>
<dbReference type="InterPro" id="IPR026564">
    <property type="entry name" value="Transcrip_reg_TACO1-like_dom3"/>
</dbReference>
<evidence type="ECO:0000259" key="8">
    <source>
        <dbReference type="Pfam" id="PF20772"/>
    </source>
</evidence>
<keyword evidence="5 6" id="KW-0804">Transcription</keyword>
<evidence type="ECO:0000256" key="4">
    <source>
        <dbReference type="ARBA" id="ARBA00023125"/>
    </source>
</evidence>
<evidence type="ECO:0000256" key="5">
    <source>
        <dbReference type="ARBA" id="ARBA00023163"/>
    </source>
</evidence>
<name>A0A1F4V2R9_UNCKA</name>
<dbReference type="Proteomes" id="UP000178771">
    <property type="component" value="Unassembled WGS sequence"/>
</dbReference>
<dbReference type="GO" id="GO:0006355">
    <property type="term" value="P:regulation of DNA-templated transcription"/>
    <property type="evidence" value="ECO:0007669"/>
    <property type="project" value="UniProtKB-UniRule"/>
</dbReference>
<dbReference type="AlphaFoldDB" id="A0A1F4V2R9"/>
<accession>A0A1F4V2R9</accession>
<evidence type="ECO:0000313" key="9">
    <source>
        <dbReference type="EMBL" id="OGC51449.1"/>
    </source>
</evidence>
<proteinExistence type="inferred from homology"/>
<feature type="domain" description="TACO1/YebC-like second and third" evidence="7">
    <location>
        <begin position="84"/>
        <end position="136"/>
    </location>
</feature>
<dbReference type="Gene3D" id="1.10.10.200">
    <property type="match status" value="1"/>
</dbReference>
<evidence type="ECO:0000256" key="2">
    <source>
        <dbReference type="ARBA" id="ARBA00022490"/>
    </source>
</evidence>
<sequence>MSGHSKWSTIKRKKGALDAQRGKVFSKLAREIIIATREGGDDISANPTLRTFVDKAREQNMPKENIERAIKRGAGKLEGVQIVESQYEGYGPGGVAFLINCLTDNKNRTVSEIRNIFTKNGGSLAEAGAVSYIFAKSPDRPVFRVPLEDKTKYHFESLLDQLEELDDIVVIYHNAQI</sequence>
<comment type="similarity">
    <text evidence="1 6">Belongs to the TACO1 family.</text>
</comment>
<dbReference type="PANTHER" id="PTHR12532">
    <property type="entry name" value="TRANSLATIONAL ACTIVATOR OF CYTOCHROME C OXIDASE 1"/>
    <property type="match status" value="1"/>
</dbReference>
<dbReference type="Pfam" id="PF20772">
    <property type="entry name" value="TACO1_YebC_N"/>
    <property type="match status" value="1"/>
</dbReference>
<dbReference type="GO" id="GO:0003677">
    <property type="term" value="F:DNA binding"/>
    <property type="evidence" value="ECO:0007669"/>
    <property type="project" value="UniProtKB-UniRule"/>
</dbReference>